<reference evidence="8" key="1">
    <citation type="submission" date="2018-05" db="EMBL/GenBank/DDBJ databases">
        <authorList>
            <person name="Lanie J.A."/>
            <person name="Ng W.-L."/>
            <person name="Kazmierczak K.M."/>
            <person name="Andrzejewski T.M."/>
            <person name="Davidsen T.M."/>
            <person name="Wayne K.J."/>
            <person name="Tettelin H."/>
            <person name="Glass J.I."/>
            <person name="Rusch D."/>
            <person name="Podicherti R."/>
            <person name="Tsui H.-C.T."/>
            <person name="Winkler M.E."/>
        </authorList>
    </citation>
    <scope>NUCLEOTIDE SEQUENCE</scope>
</reference>
<protein>
    <submittedName>
        <fullName evidence="8">Uncharacterized protein</fullName>
    </submittedName>
</protein>
<dbReference type="Pfam" id="PF00120">
    <property type="entry name" value="Gln-synt_C"/>
    <property type="match status" value="1"/>
</dbReference>
<feature type="domain" description="GS catalytic" evidence="7">
    <location>
        <begin position="114"/>
        <end position="304"/>
    </location>
</feature>
<feature type="domain" description="GS beta-grasp" evidence="6">
    <location>
        <begin position="12"/>
        <end position="107"/>
    </location>
</feature>
<keyword evidence="2" id="KW-0436">Ligase</keyword>
<comment type="cofactor">
    <cofactor evidence="1">
        <name>Mg(2+)</name>
        <dbReference type="ChEBI" id="CHEBI:18420"/>
    </cofactor>
</comment>
<gene>
    <name evidence="8" type="ORF">METZ01_LOCUS125929</name>
</gene>
<dbReference type="SMART" id="SM01230">
    <property type="entry name" value="Gln-synt_C"/>
    <property type="match status" value="1"/>
</dbReference>
<feature type="non-terminal residue" evidence="8">
    <location>
        <position position="304"/>
    </location>
</feature>
<dbReference type="SUPFAM" id="SSF55931">
    <property type="entry name" value="Glutamine synthetase/guanido kinase"/>
    <property type="match status" value="1"/>
</dbReference>
<dbReference type="PROSITE" id="PS00181">
    <property type="entry name" value="GLNA_ATP"/>
    <property type="match status" value="1"/>
</dbReference>
<keyword evidence="4" id="KW-0067">ATP-binding</keyword>
<name>A0A381Y7V5_9ZZZZ</name>
<keyword evidence="3" id="KW-0547">Nucleotide-binding</keyword>
<evidence type="ECO:0000259" key="7">
    <source>
        <dbReference type="PROSITE" id="PS51987"/>
    </source>
</evidence>
<dbReference type="GO" id="GO:0004356">
    <property type="term" value="F:glutamine synthetase activity"/>
    <property type="evidence" value="ECO:0007669"/>
    <property type="project" value="InterPro"/>
</dbReference>
<accession>A0A381Y7V5</accession>
<evidence type="ECO:0000256" key="2">
    <source>
        <dbReference type="ARBA" id="ARBA00022598"/>
    </source>
</evidence>
<evidence type="ECO:0000313" key="8">
    <source>
        <dbReference type="EMBL" id="SVA73075.1"/>
    </source>
</evidence>
<dbReference type="InterPro" id="IPR014746">
    <property type="entry name" value="Gln_synth/guanido_kin_cat_dom"/>
</dbReference>
<proteinExistence type="predicted"/>
<dbReference type="GO" id="GO:0005524">
    <property type="term" value="F:ATP binding"/>
    <property type="evidence" value="ECO:0007669"/>
    <property type="project" value="UniProtKB-KW"/>
</dbReference>
<dbReference type="GO" id="GO:0006542">
    <property type="term" value="P:glutamine biosynthetic process"/>
    <property type="evidence" value="ECO:0007669"/>
    <property type="project" value="InterPro"/>
</dbReference>
<dbReference type="Gene3D" id="3.10.20.70">
    <property type="entry name" value="Glutamine synthetase, N-terminal domain"/>
    <property type="match status" value="1"/>
</dbReference>
<evidence type="ECO:0000256" key="3">
    <source>
        <dbReference type="ARBA" id="ARBA00022741"/>
    </source>
</evidence>
<evidence type="ECO:0000259" key="6">
    <source>
        <dbReference type="PROSITE" id="PS51986"/>
    </source>
</evidence>
<dbReference type="SUPFAM" id="SSF54368">
    <property type="entry name" value="Glutamine synthetase, N-terminal domain"/>
    <property type="match status" value="1"/>
</dbReference>
<dbReference type="GO" id="GO:0006598">
    <property type="term" value="P:polyamine catabolic process"/>
    <property type="evidence" value="ECO:0007669"/>
    <property type="project" value="TreeGrafter"/>
</dbReference>
<dbReference type="InterPro" id="IPR008146">
    <property type="entry name" value="Gln_synth_cat_dom"/>
</dbReference>
<organism evidence="8">
    <name type="scientific">marine metagenome</name>
    <dbReference type="NCBI Taxonomy" id="408172"/>
    <lineage>
        <taxon>unclassified sequences</taxon>
        <taxon>metagenomes</taxon>
        <taxon>ecological metagenomes</taxon>
    </lineage>
</organism>
<dbReference type="InterPro" id="IPR008147">
    <property type="entry name" value="Gln_synt_N"/>
</dbReference>
<dbReference type="PROSITE" id="PS51986">
    <property type="entry name" value="GS_BETA_GRASP"/>
    <property type="match status" value="1"/>
</dbReference>
<dbReference type="EMBL" id="UINC01017586">
    <property type="protein sequence ID" value="SVA73075.1"/>
    <property type="molecule type" value="Genomic_DNA"/>
</dbReference>
<dbReference type="Gene3D" id="3.30.590.10">
    <property type="entry name" value="Glutamine synthetase/guanido kinase, catalytic domain"/>
    <property type="match status" value="1"/>
</dbReference>
<dbReference type="PROSITE" id="PS51987">
    <property type="entry name" value="GS_CATALYTIC"/>
    <property type="match status" value="1"/>
</dbReference>
<evidence type="ECO:0000256" key="1">
    <source>
        <dbReference type="ARBA" id="ARBA00001946"/>
    </source>
</evidence>
<keyword evidence="5" id="KW-0460">Magnesium</keyword>
<dbReference type="PANTHER" id="PTHR43785">
    <property type="entry name" value="GAMMA-GLUTAMYLPUTRESCINE SYNTHETASE"/>
    <property type="match status" value="1"/>
</dbReference>
<dbReference type="PANTHER" id="PTHR43785:SF12">
    <property type="entry name" value="TYPE-1 GLUTAMINE SYNTHETASE 2"/>
    <property type="match status" value="1"/>
</dbReference>
<sequence length="304" mass="33107">MEELATFLEAHPDVPFVDVLLPDLCNVIRGKRLPRADLEKFFREGFQVPSSIMLLDVTGEGGDPGGRGFSDGDPDVCARPVPGTLQRVPWFGEPLGQVLGTLYDLDGSPCNVDPRHVLSSVCKRLTDEGLFPVVALELEFYLIDPDLAETGKIQPPLLPASGRRVRDTQVYSISDLEGFSKLLRDVSRVCDAQNIRLGAASTEYAQGQYEINLHHVNDAQLAADHAILLQRVVRGTARQHGAAATFMAKPYREDAGSGLHVHLSLVDEKGDNVFDDDTEVGTPVLRHAVGGLLETMPEAMALFA</sequence>
<dbReference type="AlphaFoldDB" id="A0A381Y7V5"/>
<dbReference type="InterPro" id="IPR027303">
    <property type="entry name" value="Gln_synth_gly_rich_site"/>
</dbReference>
<dbReference type="InterPro" id="IPR036651">
    <property type="entry name" value="Gln_synt_N_sf"/>
</dbReference>
<evidence type="ECO:0000256" key="4">
    <source>
        <dbReference type="ARBA" id="ARBA00022840"/>
    </source>
</evidence>
<evidence type="ECO:0000256" key="5">
    <source>
        <dbReference type="ARBA" id="ARBA00022842"/>
    </source>
</evidence>